<feature type="compositionally biased region" description="Acidic residues" evidence="1">
    <location>
        <begin position="15"/>
        <end position="27"/>
    </location>
</feature>
<feature type="region of interest" description="Disordered" evidence="1">
    <location>
        <begin position="1"/>
        <end position="79"/>
    </location>
</feature>
<evidence type="ECO:0000256" key="1">
    <source>
        <dbReference type="SAM" id="MobiDB-lite"/>
    </source>
</evidence>
<protein>
    <submittedName>
        <fullName evidence="2">Uncharacterized protein</fullName>
    </submittedName>
</protein>
<accession>A0A7R8VZE6</accession>
<sequence>MSQVQRRRTVRLSGDSEEFSESSYDDADFVKGSEGEIDLNANREGQRESAYEKAEPHEENGTDEEDQGTPGEDDDLSDSVIIEYEREDGDGQVGTVFVCLDCLILSLSSNGLKVYLFQLSHPVT</sequence>
<evidence type="ECO:0000313" key="2">
    <source>
        <dbReference type="EMBL" id="CAD7205716.1"/>
    </source>
</evidence>
<reference evidence="2" key="1">
    <citation type="submission" date="2020-11" db="EMBL/GenBank/DDBJ databases">
        <authorList>
            <person name="Tran Van P."/>
        </authorList>
    </citation>
    <scope>NUCLEOTIDE SEQUENCE</scope>
</reference>
<organism evidence="2">
    <name type="scientific">Timema douglasi</name>
    <name type="common">Walking stick</name>
    <dbReference type="NCBI Taxonomy" id="61478"/>
    <lineage>
        <taxon>Eukaryota</taxon>
        <taxon>Metazoa</taxon>
        <taxon>Ecdysozoa</taxon>
        <taxon>Arthropoda</taxon>
        <taxon>Hexapoda</taxon>
        <taxon>Insecta</taxon>
        <taxon>Pterygota</taxon>
        <taxon>Neoptera</taxon>
        <taxon>Polyneoptera</taxon>
        <taxon>Phasmatodea</taxon>
        <taxon>Timematodea</taxon>
        <taxon>Timematoidea</taxon>
        <taxon>Timematidae</taxon>
        <taxon>Timema</taxon>
    </lineage>
</organism>
<feature type="compositionally biased region" description="Basic residues" evidence="1">
    <location>
        <begin position="1"/>
        <end position="10"/>
    </location>
</feature>
<feature type="compositionally biased region" description="Basic and acidic residues" evidence="1">
    <location>
        <begin position="44"/>
        <end position="60"/>
    </location>
</feature>
<gene>
    <name evidence="2" type="ORF">TDIB3V08_LOCUS11866</name>
</gene>
<name>A0A7R8VZE6_TIMDO</name>
<feature type="compositionally biased region" description="Acidic residues" evidence="1">
    <location>
        <begin position="61"/>
        <end position="77"/>
    </location>
</feature>
<dbReference type="AlphaFoldDB" id="A0A7R8VZE6"/>
<dbReference type="EMBL" id="OA576428">
    <property type="protein sequence ID" value="CAD7205716.1"/>
    <property type="molecule type" value="Genomic_DNA"/>
</dbReference>
<proteinExistence type="predicted"/>